<sequence>MALLPVLLPVLLLLPVLRASPALAQALRAGTYAVEGTDPEGNGYAGTAQLQVGPDGVWRVLWVNPQGSTVSGVGLVTGELFSASFYAPGEKDGTPVTGIAVFRILPDGRLRGVWSHGTGLGEETLTPR</sequence>
<reference evidence="2" key="1">
    <citation type="submission" date="2022-04" db="EMBL/GenBank/DDBJ databases">
        <title>Roseomonas acroporae sp. nov., isolated from coral Acropora digitifera.</title>
        <authorList>
            <person name="Sun H."/>
        </authorList>
    </citation>
    <scope>NUCLEOTIDE SEQUENCE</scope>
    <source>
        <strain evidence="2">NAR14</strain>
    </source>
</reference>
<feature type="signal peptide" evidence="1">
    <location>
        <begin position="1"/>
        <end position="24"/>
    </location>
</feature>
<keyword evidence="3" id="KW-1185">Reference proteome</keyword>
<dbReference type="AlphaFoldDB" id="A0A9X1Y7M9"/>
<gene>
    <name evidence="2" type="ORF">M0638_09570</name>
</gene>
<feature type="chain" id="PRO_5040809125" evidence="1">
    <location>
        <begin position="25"/>
        <end position="128"/>
    </location>
</feature>
<dbReference type="EMBL" id="JALPRX010000035">
    <property type="protein sequence ID" value="MCK8784630.1"/>
    <property type="molecule type" value="Genomic_DNA"/>
</dbReference>
<evidence type="ECO:0000256" key="1">
    <source>
        <dbReference type="SAM" id="SignalP"/>
    </source>
</evidence>
<evidence type="ECO:0000313" key="2">
    <source>
        <dbReference type="EMBL" id="MCK8784630.1"/>
    </source>
</evidence>
<evidence type="ECO:0000313" key="3">
    <source>
        <dbReference type="Proteomes" id="UP001139516"/>
    </source>
</evidence>
<comment type="caution">
    <text evidence="2">The sequence shown here is derived from an EMBL/GenBank/DDBJ whole genome shotgun (WGS) entry which is preliminary data.</text>
</comment>
<accession>A0A9X1Y7M9</accession>
<organism evidence="2 3">
    <name type="scientific">Roseomonas acroporae</name>
    <dbReference type="NCBI Taxonomy" id="2937791"/>
    <lineage>
        <taxon>Bacteria</taxon>
        <taxon>Pseudomonadati</taxon>
        <taxon>Pseudomonadota</taxon>
        <taxon>Alphaproteobacteria</taxon>
        <taxon>Acetobacterales</taxon>
        <taxon>Roseomonadaceae</taxon>
        <taxon>Roseomonas</taxon>
    </lineage>
</organism>
<proteinExistence type="predicted"/>
<keyword evidence="1" id="KW-0732">Signal</keyword>
<dbReference type="RefSeq" id="WP_248666749.1">
    <property type="nucleotide sequence ID" value="NZ_JALPRX010000035.1"/>
</dbReference>
<dbReference type="Proteomes" id="UP001139516">
    <property type="component" value="Unassembled WGS sequence"/>
</dbReference>
<protein>
    <submittedName>
        <fullName evidence="2">Uncharacterized protein</fullName>
    </submittedName>
</protein>
<name>A0A9X1Y7M9_9PROT</name>